<feature type="binding site" evidence="8">
    <location>
        <position position="48"/>
    </location>
    <ligand>
        <name>Mg(2+)</name>
        <dbReference type="ChEBI" id="CHEBI:18420"/>
    </ligand>
</feature>
<feature type="binding site" evidence="7">
    <location>
        <begin position="24"/>
        <end position="31"/>
    </location>
    <ligand>
        <name>GTP</name>
        <dbReference type="ChEBI" id="CHEBI:37565"/>
    </ligand>
</feature>
<dbReference type="GO" id="GO:0046872">
    <property type="term" value="F:metal ion binding"/>
    <property type="evidence" value="ECO:0007669"/>
    <property type="project" value="UniProtKB-KW"/>
</dbReference>
<dbReference type="PRINTS" id="PR00328">
    <property type="entry name" value="SAR1GTPBP"/>
</dbReference>
<dbReference type="NCBIfam" id="TIGR00231">
    <property type="entry name" value="small_GTP"/>
    <property type="match status" value="1"/>
</dbReference>
<keyword evidence="5" id="KW-0449">Lipoprotein</keyword>
<dbReference type="AlphaFoldDB" id="A0A9Q0RBN4"/>
<evidence type="ECO:0000256" key="7">
    <source>
        <dbReference type="PIRSR" id="PIRSR606689-1"/>
    </source>
</evidence>
<keyword evidence="2" id="KW-0519">Myristate</keyword>
<evidence type="ECO:0000256" key="4">
    <source>
        <dbReference type="ARBA" id="ARBA00023134"/>
    </source>
</evidence>
<dbReference type="SMART" id="SM00178">
    <property type="entry name" value="SAR"/>
    <property type="match status" value="1"/>
</dbReference>
<proteinExistence type="inferred from homology"/>
<keyword evidence="3 7" id="KW-0547">Nucleotide-binding</keyword>
<dbReference type="Gene3D" id="3.40.50.300">
    <property type="entry name" value="P-loop containing nucleotide triphosphate hydrolases"/>
    <property type="match status" value="1"/>
</dbReference>
<keyword evidence="4 7" id="KW-0342">GTP-binding</keyword>
<dbReference type="OMA" id="MGAGMSW"/>
<evidence type="ECO:0000256" key="9">
    <source>
        <dbReference type="RuleBase" id="RU003925"/>
    </source>
</evidence>
<dbReference type="InterPro" id="IPR006689">
    <property type="entry name" value="Small_GTPase_ARF/SAR"/>
</dbReference>
<dbReference type="SUPFAM" id="SSF52540">
    <property type="entry name" value="P-loop containing nucleoside triphosphate hydrolases"/>
    <property type="match status" value="1"/>
</dbReference>
<dbReference type="PANTHER" id="PTHR11711">
    <property type="entry name" value="ADP RIBOSYLATION FACTOR-RELATED"/>
    <property type="match status" value="1"/>
</dbReference>
<dbReference type="PROSITE" id="PS51419">
    <property type="entry name" value="RAB"/>
    <property type="match status" value="1"/>
</dbReference>
<dbReference type="Pfam" id="PF00025">
    <property type="entry name" value="Arf"/>
    <property type="match status" value="1"/>
</dbReference>
<feature type="binding site" evidence="8">
    <location>
        <position position="31"/>
    </location>
    <ligand>
        <name>Mg(2+)</name>
        <dbReference type="ChEBI" id="CHEBI:18420"/>
    </ligand>
</feature>
<organism evidence="10 11">
    <name type="scientific">Anaeramoeba ignava</name>
    <name type="common">Anaerobic marine amoeba</name>
    <dbReference type="NCBI Taxonomy" id="1746090"/>
    <lineage>
        <taxon>Eukaryota</taxon>
        <taxon>Metamonada</taxon>
        <taxon>Anaeramoebidae</taxon>
        <taxon>Anaeramoeba</taxon>
    </lineage>
</organism>
<dbReference type="Proteomes" id="UP001149090">
    <property type="component" value="Unassembled WGS sequence"/>
</dbReference>
<dbReference type="EMBL" id="JAPDFW010000072">
    <property type="protein sequence ID" value="KAJ5073723.1"/>
    <property type="molecule type" value="Genomic_DNA"/>
</dbReference>
<dbReference type="PROSITE" id="PS51417">
    <property type="entry name" value="ARF"/>
    <property type="match status" value="1"/>
</dbReference>
<dbReference type="InterPro" id="IPR027417">
    <property type="entry name" value="P-loop_NTPase"/>
</dbReference>
<evidence type="ECO:0000256" key="2">
    <source>
        <dbReference type="ARBA" id="ARBA00022707"/>
    </source>
</evidence>
<accession>A0A9Q0RBN4</accession>
<name>A0A9Q0RBN4_ANAIG</name>
<keyword evidence="8" id="KW-0460">Magnesium</keyword>
<dbReference type="FunFam" id="3.40.50.300:FF:000306">
    <property type="entry name" value="ADP-ribosylation factor-like protein 1"/>
    <property type="match status" value="1"/>
</dbReference>
<protein>
    <recommendedName>
        <fullName evidence="6">ADP-ribosylation factor-like protein 1</fullName>
    </recommendedName>
</protein>
<sequence>MGGFFSKIFSGLFGKKKVRVLILGLDNAGKTTILYQLQIGEIVSTTPTVGFNMETVSVENITFQIWDLGGQESIRPYWRCYYQGVDAIVYVVDSSDKDRIGISGDEFKQLLKEEELKKAVVLVFANKQDVEKCLTPSEISDSLGLNDIKDREWSIMKASALKGEGIQDGFKWLAKTLKDKK</sequence>
<feature type="binding site" evidence="7">
    <location>
        <begin position="126"/>
        <end position="129"/>
    </location>
    <ligand>
        <name>GTP</name>
        <dbReference type="ChEBI" id="CHEBI:37565"/>
    </ligand>
</feature>
<dbReference type="InterPro" id="IPR024156">
    <property type="entry name" value="Small_GTPase_ARF"/>
</dbReference>
<dbReference type="GO" id="GO:0005525">
    <property type="term" value="F:GTP binding"/>
    <property type="evidence" value="ECO:0007669"/>
    <property type="project" value="UniProtKB-KW"/>
</dbReference>
<evidence type="ECO:0000256" key="1">
    <source>
        <dbReference type="ARBA" id="ARBA00010290"/>
    </source>
</evidence>
<evidence type="ECO:0000256" key="6">
    <source>
        <dbReference type="ARBA" id="ARBA00040615"/>
    </source>
</evidence>
<evidence type="ECO:0000313" key="10">
    <source>
        <dbReference type="EMBL" id="KAJ5073723.1"/>
    </source>
</evidence>
<dbReference type="GO" id="GO:0003924">
    <property type="term" value="F:GTPase activity"/>
    <property type="evidence" value="ECO:0007669"/>
    <property type="project" value="InterPro"/>
</dbReference>
<dbReference type="SMART" id="SM00177">
    <property type="entry name" value="ARF"/>
    <property type="match status" value="1"/>
</dbReference>
<evidence type="ECO:0000256" key="3">
    <source>
        <dbReference type="ARBA" id="ARBA00022741"/>
    </source>
</evidence>
<feature type="binding site" evidence="7">
    <location>
        <position position="70"/>
    </location>
    <ligand>
        <name>GTP</name>
        <dbReference type="ChEBI" id="CHEBI:37565"/>
    </ligand>
</feature>
<dbReference type="OrthoDB" id="2011769at2759"/>
<evidence type="ECO:0000256" key="8">
    <source>
        <dbReference type="PIRSR" id="PIRSR606689-2"/>
    </source>
</evidence>
<gene>
    <name evidence="10" type="ORF">M0811_08287</name>
</gene>
<evidence type="ECO:0000313" key="11">
    <source>
        <dbReference type="Proteomes" id="UP001149090"/>
    </source>
</evidence>
<reference evidence="10" key="1">
    <citation type="submission" date="2022-10" db="EMBL/GenBank/DDBJ databases">
        <title>Novel sulphate-reducing endosymbionts in the free-living metamonad Anaeramoeba.</title>
        <authorList>
            <person name="Jerlstrom-Hultqvist J."/>
            <person name="Cepicka I."/>
            <person name="Gallot-Lavallee L."/>
            <person name="Salas-Leiva D."/>
            <person name="Curtis B.A."/>
            <person name="Zahonova K."/>
            <person name="Pipaliya S."/>
            <person name="Dacks J."/>
            <person name="Roger A.J."/>
        </authorList>
    </citation>
    <scope>NUCLEOTIDE SEQUENCE</scope>
    <source>
        <strain evidence="10">BMAN</strain>
    </source>
</reference>
<dbReference type="InterPro" id="IPR005225">
    <property type="entry name" value="Small_GTP-bd"/>
</dbReference>
<comment type="similarity">
    <text evidence="1 9">Belongs to the small GTPase superfamily. Arf family.</text>
</comment>
<comment type="caution">
    <text evidence="10">The sequence shown here is derived from an EMBL/GenBank/DDBJ whole genome shotgun (WGS) entry which is preliminary data.</text>
</comment>
<keyword evidence="11" id="KW-1185">Reference proteome</keyword>
<keyword evidence="8" id="KW-0479">Metal-binding</keyword>
<dbReference type="SMART" id="SM00175">
    <property type="entry name" value="RAB"/>
    <property type="match status" value="1"/>
</dbReference>
<evidence type="ECO:0000256" key="5">
    <source>
        <dbReference type="ARBA" id="ARBA00023288"/>
    </source>
</evidence>